<dbReference type="NCBIfam" id="NF002759">
    <property type="entry name" value="PRK02813.1"/>
    <property type="match status" value="1"/>
</dbReference>
<dbReference type="PANTHER" id="PTHR28570:SF3">
    <property type="entry name" value="ASPARTYL AMINOPEPTIDASE"/>
    <property type="match status" value="1"/>
</dbReference>
<keyword evidence="4 9" id="KW-0645">Protease</keyword>
<keyword evidence="6 9" id="KW-0378">Hydrolase</keyword>
<dbReference type="GO" id="GO:0004177">
    <property type="term" value="F:aminopeptidase activity"/>
    <property type="evidence" value="ECO:0007669"/>
    <property type="project" value="UniProtKB-KW"/>
</dbReference>
<dbReference type="GO" id="GO:0005737">
    <property type="term" value="C:cytoplasm"/>
    <property type="evidence" value="ECO:0007669"/>
    <property type="project" value="UniProtKB-ARBA"/>
</dbReference>
<keyword evidence="5 9" id="KW-0479">Metal-binding</keyword>
<name>G9YHU8_9FIRM</name>
<keyword evidence="7 9" id="KW-0862">Zinc</keyword>
<evidence type="ECO:0000313" key="12">
    <source>
        <dbReference type="Proteomes" id="UP000005481"/>
    </source>
</evidence>
<gene>
    <name evidence="11" type="ORF">HMPREF0080_01232</name>
</gene>
<dbReference type="InterPro" id="IPR001948">
    <property type="entry name" value="Peptidase_M18"/>
</dbReference>
<evidence type="ECO:0000256" key="10">
    <source>
        <dbReference type="RuleBase" id="RU004387"/>
    </source>
</evidence>
<keyword evidence="3 9" id="KW-0031">Aminopeptidase</keyword>
<comment type="similarity">
    <text evidence="2 9">Belongs to the peptidase M18 family.</text>
</comment>
<sequence>MNIYQENLITLIKAGTSPFHVVREGKKRLEKHGFTCLESREKWSLQRGGKYYLSCYDTTLIAFTVGENPAESLRLAAAHTDFPCLRVKPSPETADKGYGRINIEPYGSIIRHTWLDTPLSLAGKVVLKGAAPFAPETVYIDPKKALFIIPEAAIHMNRDVNESASFNMQKEMLPLMTLTGEDTASTYFINYLASLCEAESDDVLAYDLNLYPLSEAVFMGLHDEFIAAPRLDNLTSVSACLSGITEADTAGIRMALFFDNEEVGSTTKQGAASMIIPDLLKRIYENLGFDREEYSRQCAGAFLLSMDAAHAYHPNYPEKNDITNFPLLNGGVVLKQAANQTYAGDAEAVAAIKGLADSLGIKRQSFVNRSDMRGGSTLGSLLSANVPVRTADIGIPLLSMHSSFETMGADDQECLTGLATAFLSR</sequence>
<dbReference type="HOGENOM" id="CLU_019532_2_0_9"/>
<comment type="cofactor">
    <cofactor evidence="1 10">
        <name>Zn(2+)</name>
        <dbReference type="ChEBI" id="CHEBI:29105"/>
    </cofactor>
</comment>
<dbReference type="GO" id="GO:0008237">
    <property type="term" value="F:metallopeptidase activity"/>
    <property type="evidence" value="ECO:0007669"/>
    <property type="project" value="UniProtKB-KW"/>
</dbReference>
<dbReference type="Gene3D" id="2.30.250.10">
    <property type="entry name" value="Aminopeptidase i, Domain 2"/>
    <property type="match status" value="1"/>
</dbReference>
<evidence type="ECO:0000256" key="2">
    <source>
        <dbReference type="ARBA" id="ARBA00008290"/>
    </source>
</evidence>
<dbReference type="Gene3D" id="3.40.630.10">
    <property type="entry name" value="Zn peptidases"/>
    <property type="match status" value="1"/>
</dbReference>
<dbReference type="EMBL" id="AGCJ01000046">
    <property type="protein sequence ID" value="EHM40378.1"/>
    <property type="molecule type" value="Genomic_DNA"/>
</dbReference>
<evidence type="ECO:0000256" key="6">
    <source>
        <dbReference type="ARBA" id="ARBA00022801"/>
    </source>
</evidence>
<dbReference type="AlphaFoldDB" id="G9YHU8"/>
<dbReference type="GO" id="GO:0008270">
    <property type="term" value="F:zinc ion binding"/>
    <property type="evidence" value="ECO:0007669"/>
    <property type="project" value="InterPro"/>
</dbReference>
<evidence type="ECO:0000256" key="8">
    <source>
        <dbReference type="ARBA" id="ARBA00023049"/>
    </source>
</evidence>
<dbReference type="EC" id="3.4.11.-" evidence="10"/>
<dbReference type="RefSeq" id="WP_006790208.1">
    <property type="nucleotide sequence ID" value="NZ_JH417588.1"/>
</dbReference>
<dbReference type="PRINTS" id="PR00932">
    <property type="entry name" value="AMINO1PTASE"/>
</dbReference>
<organism evidence="11 12">
    <name type="scientific">Anaeroglobus geminatus F0357</name>
    <dbReference type="NCBI Taxonomy" id="861450"/>
    <lineage>
        <taxon>Bacteria</taxon>
        <taxon>Bacillati</taxon>
        <taxon>Bacillota</taxon>
        <taxon>Negativicutes</taxon>
        <taxon>Veillonellales</taxon>
        <taxon>Veillonellaceae</taxon>
        <taxon>Anaeroglobus</taxon>
    </lineage>
</organism>
<dbReference type="PANTHER" id="PTHR28570">
    <property type="entry name" value="ASPARTYL AMINOPEPTIDASE"/>
    <property type="match status" value="1"/>
</dbReference>
<dbReference type="InterPro" id="IPR023358">
    <property type="entry name" value="Peptidase_M18_dom2"/>
</dbReference>
<keyword evidence="8 9" id="KW-0482">Metalloprotease</keyword>
<dbReference type="SUPFAM" id="SSF101821">
    <property type="entry name" value="Aminopeptidase/glucanase lid domain"/>
    <property type="match status" value="1"/>
</dbReference>
<evidence type="ECO:0000256" key="5">
    <source>
        <dbReference type="ARBA" id="ARBA00022723"/>
    </source>
</evidence>
<comment type="caution">
    <text evidence="11">The sequence shown here is derived from an EMBL/GenBank/DDBJ whole genome shotgun (WGS) entry which is preliminary data.</text>
</comment>
<dbReference type="PATRIC" id="fig|861450.3.peg.1147"/>
<dbReference type="eggNOG" id="COG1362">
    <property type="taxonomic scope" value="Bacteria"/>
</dbReference>
<dbReference type="Proteomes" id="UP000005481">
    <property type="component" value="Unassembled WGS sequence"/>
</dbReference>
<dbReference type="GO" id="GO:0006508">
    <property type="term" value="P:proteolysis"/>
    <property type="evidence" value="ECO:0007669"/>
    <property type="project" value="UniProtKB-KW"/>
</dbReference>
<evidence type="ECO:0000256" key="1">
    <source>
        <dbReference type="ARBA" id="ARBA00001947"/>
    </source>
</evidence>
<proteinExistence type="inferred from homology"/>
<accession>G9YHU8</accession>
<evidence type="ECO:0000256" key="9">
    <source>
        <dbReference type="RuleBase" id="RU004386"/>
    </source>
</evidence>
<reference evidence="11 12" key="1">
    <citation type="submission" date="2011-08" db="EMBL/GenBank/DDBJ databases">
        <authorList>
            <person name="Weinstock G."/>
            <person name="Sodergren E."/>
            <person name="Clifton S."/>
            <person name="Fulton L."/>
            <person name="Fulton B."/>
            <person name="Courtney L."/>
            <person name="Fronick C."/>
            <person name="Harrison M."/>
            <person name="Strong C."/>
            <person name="Farmer C."/>
            <person name="Delahaunty K."/>
            <person name="Markovic C."/>
            <person name="Hall O."/>
            <person name="Minx P."/>
            <person name="Tomlinson C."/>
            <person name="Mitreva M."/>
            <person name="Hou S."/>
            <person name="Chen J."/>
            <person name="Wollam A."/>
            <person name="Pepin K.H."/>
            <person name="Johnson M."/>
            <person name="Bhonagiri V."/>
            <person name="Zhang X."/>
            <person name="Suruliraj S."/>
            <person name="Warren W."/>
            <person name="Chinwalla A."/>
            <person name="Mardis E.R."/>
            <person name="Wilson R.K."/>
        </authorList>
    </citation>
    <scope>NUCLEOTIDE SEQUENCE [LARGE SCALE GENOMIC DNA]</scope>
    <source>
        <strain evidence="11 12">F0357</strain>
    </source>
</reference>
<keyword evidence="12" id="KW-1185">Reference proteome</keyword>
<evidence type="ECO:0000256" key="3">
    <source>
        <dbReference type="ARBA" id="ARBA00022438"/>
    </source>
</evidence>
<evidence type="ECO:0000256" key="4">
    <source>
        <dbReference type="ARBA" id="ARBA00022670"/>
    </source>
</evidence>
<evidence type="ECO:0000256" key="7">
    <source>
        <dbReference type="ARBA" id="ARBA00022833"/>
    </source>
</evidence>
<dbReference type="Pfam" id="PF02127">
    <property type="entry name" value="Peptidase_M18"/>
    <property type="match status" value="1"/>
</dbReference>
<evidence type="ECO:0000313" key="11">
    <source>
        <dbReference type="EMBL" id="EHM40378.1"/>
    </source>
</evidence>
<dbReference type="OrthoDB" id="9764268at2"/>
<dbReference type="STRING" id="861450.HMPREF0080_01232"/>
<dbReference type="SUPFAM" id="SSF53187">
    <property type="entry name" value="Zn-dependent exopeptidases"/>
    <property type="match status" value="1"/>
</dbReference>
<protein>
    <recommendedName>
        <fullName evidence="10">M18 family aminopeptidase</fullName>
        <ecNumber evidence="10">3.4.11.-</ecNumber>
    </recommendedName>
</protein>